<evidence type="ECO:0000313" key="2">
    <source>
        <dbReference type="EMBL" id="NOL60293.1"/>
    </source>
</evidence>
<dbReference type="STRING" id="74969.FAD_1858"/>
<dbReference type="EMBL" id="CP015363">
    <property type="protein sequence ID" value="ARD85694.1"/>
    <property type="molecule type" value="Genomic_DNA"/>
</dbReference>
<dbReference type="OrthoDB" id="55777at2157"/>
<evidence type="ECO:0008006" key="5">
    <source>
        <dbReference type="Google" id="ProtNLM"/>
    </source>
</evidence>
<protein>
    <recommendedName>
        <fullName evidence="5">Sulfurtransferase TusA family protein</fullName>
    </recommendedName>
</protein>
<evidence type="ECO:0000313" key="4">
    <source>
        <dbReference type="Proteomes" id="UP000546917"/>
    </source>
</evidence>
<accession>A0A1V0N6G4</accession>
<evidence type="ECO:0000313" key="1">
    <source>
        <dbReference type="EMBL" id="ARD85694.1"/>
    </source>
</evidence>
<dbReference type="Proteomes" id="UP000546917">
    <property type="component" value="Unassembled WGS sequence"/>
</dbReference>
<dbReference type="AlphaFoldDB" id="A0A1V0N6G4"/>
<dbReference type="EMBL" id="JABGBP010000186">
    <property type="protein sequence ID" value="NOL60293.1"/>
    <property type="molecule type" value="Genomic_DNA"/>
</dbReference>
<proteinExistence type="predicted"/>
<dbReference type="RefSeq" id="WP_009887007.1">
    <property type="nucleotide sequence ID" value="NZ_CP015363.1"/>
</dbReference>
<reference evidence="2 4" key="2">
    <citation type="submission" date="2020-05" db="EMBL/GenBank/DDBJ databases">
        <authorList>
            <person name="Zhang R."/>
        </authorList>
    </citation>
    <scope>NUCLEOTIDE SEQUENCE [LARGE SCALE GENOMIC DNA]</scope>
    <source>
        <strain evidence="2 4">DSM 28986</strain>
    </source>
</reference>
<keyword evidence="3" id="KW-1185">Reference proteome</keyword>
<reference evidence="1 3" key="1">
    <citation type="submission" date="2011-10" db="EMBL/GenBank/DDBJ databases">
        <title>Metabolic and evolutionary patterns in the extreme acidophile Ferroplasma acidiphilum.</title>
        <authorList>
            <person name="Golyshina O.V."/>
            <person name="Kozyavkin S.A."/>
            <person name="Tatusov R.L."/>
            <person name="Slesarev A.I."/>
            <person name="Golyshin P.N."/>
        </authorList>
    </citation>
    <scope>NUCLEOTIDE SEQUENCE [LARGE SCALE GENOMIC DNA]</scope>
    <source>
        <strain evidence="1">Berkeley</strain>
        <strain evidence="3">Y</strain>
    </source>
</reference>
<dbReference type="Proteomes" id="UP000192050">
    <property type="component" value="Chromosome"/>
</dbReference>
<evidence type="ECO:0000313" key="3">
    <source>
        <dbReference type="Proteomes" id="UP000192050"/>
    </source>
</evidence>
<dbReference type="GeneID" id="16025140"/>
<organism evidence="1 3">
    <name type="scientific">Ferroplasma acidiphilum</name>
    <dbReference type="NCBI Taxonomy" id="74969"/>
    <lineage>
        <taxon>Archaea</taxon>
        <taxon>Methanobacteriati</taxon>
        <taxon>Thermoplasmatota</taxon>
        <taxon>Thermoplasmata</taxon>
        <taxon>Thermoplasmatales</taxon>
        <taxon>Ferroplasmaceae</taxon>
        <taxon>Ferroplasma</taxon>
    </lineage>
</organism>
<gene>
    <name evidence="1" type="ORF">FAD_1858</name>
    <name evidence="2" type="ORF">HLB00_05530</name>
</gene>
<dbReference type="KEGG" id="fai:FAD_1858"/>
<sequence length="79" mass="9302">MIEMDYRNVSCGGDPFNFLMSSIKSIQIEIEPSDTVKVMLIKDKFPYDNKTFEKIVNYCKLSIVDICRENNEIYLLLRK</sequence>
<name>A0A1V0N6G4_9ARCH</name>